<reference evidence="2 3" key="1">
    <citation type="submission" date="2021-06" db="EMBL/GenBank/DDBJ databases">
        <title>Genome-based taxonomic framework of Microbacterium strains isolated from marine environment, the description of four new species and reclassification of four preexisting species.</title>
        <authorList>
            <person name="Lee S.D."/>
            <person name="Kim S.-M."/>
            <person name="Byeon Y.-S."/>
            <person name="Yang H.L."/>
            <person name="Kim I.S."/>
        </authorList>
    </citation>
    <scope>NUCLEOTIDE SEQUENCE [LARGE SCALE GENOMIC DNA]</scope>
    <source>
        <strain evidence="2 3">SSW1-49</strain>
    </source>
</reference>
<comment type="caution">
    <text evidence="2">The sequence shown here is derived from an EMBL/GenBank/DDBJ whole genome shotgun (WGS) entry which is preliminary data.</text>
</comment>
<dbReference type="RefSeq" id="WP_247630931.1">
    <property type="nucleotide sequence ID" value="NZ_JAHWXN010000002.1"/>
</dbReference>
<dbReference type="Proteomes" id="UP001300096">
    <property type="component" value="Unassembled WGS sequence"/>
</dbReference>
<proteinExistence type="predicted"/>
<dbReference type="Pfam" id="PF01740">
    <property type="entry name" value="STAS"/>
    <property type="match status" value="1"/>
</dbReference>
<keyword evidence="3" id="KW-1185">Reference proteome</keyword>
<organism evidence="2 3">
    <name type="scientific">Microbacterium croceum</name>
    <dbReference type="NCBI Taxonomy" id="2851645"/>
    <lineage>
        <taxon>Bacteria</taxon>
        <taxon>Bacillati</taxon>
        <taxon>Actinomycetota</taxon>
        <taxon>Actinomycetes</taxon>
        <taxon>Micrococcales</taxon>
        <taxon>Microbacteriaceae</taxon>
        <taxon>Microbacterium</taxon>
    </lineage>
</organism>
<feature type="domain" description="STAS" evidence="1">
    <location>
        <begin position="25"/>
        <end position="121"/>
    </location>
</feature>
<dbReference type="InterPro" id="IPR036513">
    <property type="entry name" value="STAS_dom_sf"/>
</dbReference>
<dbReference type="EMBL" id="JAHWXN010000002">
    <property type="protein sequence ID" value="MCK2037539.1"/>
    <property type="molecule type" value="Genomic_DNA"/>
</dbReference>
<dbReference type="SUPFAM" id="SSF52091">
    <property type="entry name" value="SpoIIaa-like"/>
    <property type="match status" value="1"/>
</dbReference>
<dbReference type="InterPro" id="IPR002645">
    <property type="entry name" value="STAS_dom"/>
</dbReference>
<name>A0ABT0FHK2_9MICO</name>
<gene>
    <name evidence="2" type="ORF">KZC51_15510</name>
</gene>
<dbReference type="PROSITE" id="PS50801">
    <property type="entry name" value="STAS"/>
    <property type="match status" value="1"/>
</dbReference>
<evidence type="ECO:0000313" key="3">
    <source>
        <dbReference type="Proteomes" id="UP001300096"/>
    </source>
</evidence>
<dbReference type="PANTHER" id="PTHR33495">
    <property type="entry name" value="ANTI-SIGMA FACTOR ANTAGONIST TM_1081-RELATED-RELATED"/>
    <property type="match status" value="1"/>
</dbReference>
<evidence type="ECO:0000259" key="1">
    <source>
        <dbReference type="PROSITE" id="PS50801"/>
    </source>
</evidence>
<dbReference type="CDD" id="cd07043">
    <property type="entry name" value="STAS_anti-anti-sigma_factors"/>
    <property type="match status" value="1"/>
</dbReference>
<accession>A0ABT0FHK2</accession>
<evidence type="ECO:0000313" key="2">
    <source>
        <dbReference type="EMBL" id="MCK2037539.1"/>
    </source>
</evidence>
<protein>
    <submittedName>
        <fullName evidence="2">STAS domain-containing protein</fullName>
    </submittedName>
</protein>
<dbReference type="Gene3D" id="3.30.750.24">
    <property type="entry name" value="STAS domain"/>
    <property type="match status" value="1"/>
</dbReference>
<sequence>MRDNDHMAADEELRIDVHQTDADHVLITLAGRFDVAEATRVRTRLAASEVSGAGHLVIDLTDVTFVDSAGLAVLARARRDRVLQQGSVTLFRPASEDAMRVFRLTQFDEIFTIVARPDGNI</sequence>
<dbReference type="PANTHER" id="PTHR33495:SF2">
    <property type="entry name" value="ANTI-SIGMA FACTOR ANTAGONIST TM_1081-RELATED"/>
    <property type="match status" value="1"/>
</dbReference>